<evidence type="ECO:0000313" key="11">
    <source>
        <dbReference type="Proteomes" id="UP000593561"/>
    </source>
</evidence>
<evidence type="ECO:0000256" key="1">
    <source>
        <dbReference type="ARBA" id="ARBA00004479"/>
    </source>
</evidence>
<dbReference type="Proteomes" id="UP000593561">
    <property type="component" value="Unassembled WGS sequence"/>
</dbReference>
<evidence type="ECO:0000313" key="10">
    <source>
        <dbReference type="EMBL" id="MBA0605345.1"/>
    </source>
</evidence>
<dbReference type="PANTHER" id="PTHR47988">
    <property type="entry name" value="SOMATIC EMBRYOGENESIS RECEPTOR KINASE 1"/>
    <property type="match status" value="1"/>
</dbReference>
<dbReference type="GO" id="GO:0016020">
    <property type="term" value="C:membrane"/>
    <property type="evidence" value="ECO:0007669"/>
    <property type="project" value="UniProtKB-SubCell"/>
</dbReference>
<feature type="non-terminal residue" evidence="10">
    <location>
        <position position="1"/>
    </location>
</feature>
<evidence type="ECO:0000256" key="3">
    <source>
        <dbReference type="ARBA" id="ARBA00022614"/>
    </source>
</evidence>
<keyword evidence="4" id="KW-0812">Transmembrane</keyword>
<dbReference type="Pfam" id="PF00560">
    <property type="entry name" value="LRR_1"/>
    <property type="match status" value="2"/>
</dbReference>
<keyword evidence="9" id="KW-0325">Glycoprotein</keyword>
<keyword evidence="6" id="KW-0677">Repeat</keyword>
<evidence type="ECO:0000256" key="9">
    <source>
        <dbReference type="ARBA" id="ARBA00023180"/>
    </source>
</evidence>
<dbReference type="SUPFAM" id="SSF52058">
    <property type="entry name" value="L domain-like"/>
    <property type="match status" value="1"/>
</dbReference>
<dbReference type="InterPro" id="IPR001611">
    <property type="entry name" value="Leu-rich_rpt"/>
</dbReference>
<evidence type="ECO:0000256" key="8">
    <source>
        <dbReference type="ARBA" id="ARBA00023136"/>
    </source>
</evidence>
<accession>A0A7J8QV03</accession>
<reference evidence="10 11" key="1">
    <citation type="journal article" date="2019" name="Genome Biol. Evol.">
        <title>Insights into the evolution of the New World diploid cottons (Gossypium, subgenus Houzingenia) based on genome sequencing.</title>
        <authorList>
            <person name="Grover C.E."/>
            <person name="Arick M.A. 2nd"/>
            <person name="Thrash A."/>
            <person name="Conover J.L."/>
            <person name="Sanders W.S."/>
            <person name="Peterson D.G."/>
            <person name="Frelichowski J.E."/>
            <person name="Scheffler J.A."/>
            <person name="Scheffler B.E."/>
            <person name="Wendel J.F."/>
        </authorList>
    </citation>
    <scope>NUCLEOTIDE SEQUENCE [LARGE SCALE GENOMIC DNA]</scope>
    <source>
        <strain evidence="10">27</strain>
        <tissue evidence="10">Leaf</tissue>
    </source>
</reference>
<name>A0A7J8QV03_GOSDV</name>
<organism evidence="10 11">
    <name type="scientific">Gossypium davidsonii</name>
    <name type="common">Davidson's cotton</name>
    <name type="synonym">Gossypium klotzschianum subsp. davidsonii</name>
    <dbReference type="NCBI Taxonomy" id="34287"/>
    <lineage>
        <taxon>Eukaryota</taxon>
        <taxon>Viridiplantae</taxon>
        <taxon>Streptophyta</taxon>
        <taxon>Embryophyta</taxon>
        <taxon>Tracheophyta</taxon>
        <taxon>Spermatophyta</taxon>
        <taxon>Magnoliopsida</taxon>
        <taxon>eudicotyledons</taxon>
        <taxon>Gunneridae</taxon>
        <taxon>Pentapetalae</taxon>
        <taxon>rosids</taxon>
        <taxon>malvids</taxon>
        <taxon>Malvales</taxon>
        <taxon>Malvaceae</taxon>
        <taxon>Malvoideae</taxon>
        <taxon>Gossypium</taxon>
    </lineage>
</organism>
<evidence type="ECO:0000256" key="6">
    <source>
        <dbReference type="ARBA" id="ARBA00022737"/>
    </source>
</evidence>
<evidence type="ECO:0000256" key="7">
    <source>
        <dbReference type="ARBA" id="ARBA00022989"/>
    </source>
</evidence>
<evidence type="ECO:0000256" key="5">
    <source>
        <dbReference type="ARBA" id="ARBA00022729"/>
    </source>
</evidence>
<comment type="subcellular location">
    <subcellularLocation>
        <location evidence="1">Membrane</location>
        <topology evidence="1">Single-pass type I membrane protein</topology>
    </subcellularLocation>
</comment>
<evidence type="ECO:0000256" key="4">
    <source>
        <dbReference type="ARBA" id="ARBA00022692"/>
    </source>
</evidence>
<keyword evidence="8" id="KW-0472">Membrane</keyword>
<gene>
    <name evidence="10" type="ORF">Godav_017932</name>
</gene>
<keyword evidence="7" id="KW-1133">Transmembrane helix</keyword>
<dbReference type="EMBL" id="JABFAC010000001">
    <property type="protein sequence ID" value="MBA0605345.1"/>
    <property type="molecule type" value="Genomic_DNA"/>
</dbReference>
<comment type="caution">
    <text evidence="10">The sequence shown here is derived from an EMBL/GenBank/DDBJ whole genome shotgun (WGS) entry which is preliminary data.</text>
</comment>
<feature type="non-terminal residue" evidence="10">
    <location>
        <position position="183"/>
    </location>
</feature>
<keyword evidence="3" id="KW-0433">Leucine-rich repeat</keyword>
<dbReference type="InterPro" id="IPR032675">
    <property type="entry name" value="LRR_dom_sf"/>
</dbReference>
<protein>
    <submittedName>
        <fullName evidence="10">Uncharacterized protein</fullName>
    </submittedName>
</protein>
<dbReference type="AlphaFoldDB" id="A0A7J8QV03"/>
<comment type="similarity">
    <text evidence="2">Belongs to the RLP family.</text>
</comment>
<proteinExistence type="inferred from homology"/>
<sequence>NCSTLDKDLFLWNAVIKSYSHGHEARQAFIILYLMLKNKGLSGQVSPTIVGLKCLSSLYLHYNSLSGEIPKELSNLQELIDLYLNDNNCLVPFLLILVTWLLYKLTGNIPTEIGDLKGLSVISLQRNRLDGKILASLENLVMLRRLYLSFNSLFGEIPTILANILQLETLDVRKNTLYGNVPS</sequence>
<evidence type="ECO:0000256" key="2">
    <source>
        <dbReference type="ARBA" id="ARBA00009592"/>
    </source>
</evidence>
<keyword evidence="5" id="KW-0732">Signal</keyword>
<keyword evidence="11" id="KW-1185">Reference proteome</keyword>
<dbReference type="FunFam" id="3.80.10.10:FF:000041">
    <property type="entry name" value="LRR receptor-like serine/threonine-protein kinase ERECTA"/>
    <property type="match status" value="1"/>
</dbReference>
<dbReference type="Gene3D" id="3.80.10.10">
    <property type="entry name" value="Ribonuclease Inhibitor"/>
    <property type="match status" value="2"/>
</dbReference>